<dbReference type="EMBL" id="BMIA01000004">
    <property type="protein sequence ID" value="GGH49201.1"/>
    <property type="molecule type" value="Genomic_DNA"/>
</dbReference>
<dbReference type="Gene3D" id="3.30.559.10">
    <property type="entry name" value="Chloramphenicol acetyltransferase-like domain"/>
    <property type="match status" value="1"/>
</dbReference>
<proteinExistence type="predicted"/>
<feature type="domain" description="Condensation" evidence="1">
    <location>
        <begin position="16"/>
        <end position="139"/>
    </location>
</feature>
<dbReference type="PANTHER" id="PTHR28037">
    <property type="entry name" value="ALCOHOL O-ACETYLTRANSFERASE 1-RELATED"/>
    <property type="match status" value="1"/>
</dbReference>
<dbReference type="InterPro" id="IPR023213">
    <property type="entry name" value="CAT-like_dom_sf"/>
</dbReference>
<comment type="caution">
    <text evidence="2">The sequence shown here is derived from an EMBL/GenBank/DDBJ whole genome shotgun (WGS) entry which is preliminary data.</text>
</comment>
<dbReference type="Pfam" id="PF00668">
    <property type="entry name" value="Condensation"/>
    <property type="match status" value="1"/>
</dbReference>
<accession>A0ABQ1Z3U6</accession>
<dbReference type="Proteomes" id="UP000600214">
    <property type="component" value="Unassembled WGS sequence"/>
</dbReference>
<dbReference type="InterPro" id="IPR052058">
    <property type="entry name" value="Alcohol_O-acetyltransferase"/>
</dbReference>
<evidence type="ECO:0000313" key="3">
    <source>
        <dbReference type="Proteomes" id="UP000600214"/>
    </source>
</evidence>
<dbReference type="Gene3D" id="3.30.559.30">
    <property type="entry name" value="Nonribosomal peptide synthetase, condensation domain"/>
    <property type="match status" value="1"/>
</dbReference>
<evidence type="ECO:0000313" key="2">
    <source>
        <dbReference type="EMBL" id="GGH49201.1"/>
    </source>
</evidence>
<protein>
    <recommendedName>
        <fullName evidence="1">Condensation domain-containing protein</fullName>
    </recommendedName>
</protein>
<dbReference type="InterPro" id="IPR001242">
    <property type="entry name" value="Condensation_dom"/>
</dbReference>
<name>A0ABQ1Z3U6_9BACT</name>
<dbReference type="PANTHER" id="PTHR28037:SF1">
    <property type="entry name" value="ALCOHOL O-ACETYLTRANSFERASE 1-RELATED"/>
    <property type="match status" value="1"/>
</dbReference>
<organism evidence="2 3">
    <name type="scientific">Dyadobacter endophyticus</name>
    <dbReference type="NCBI Taxonomy" id="1749036"/>
    <lineage>
        <taxon>Bacteria</taxon>
        <taxon>Pseudomonadati</taxon>
        <taxon>Bacteroidota</taxon>
        <taxon>Cytophagia</taxon>
        <taxon>Cytophagales</taxon>
        <taxon>Spirosomataceae</taxon>
        <taxon>Dyadobacter</taxon>
    </lineage>
</organism>
<keyword evidence="3" id="KW-1185">Reference proteome</keyword>
<gene>
    <name evidence="2" type="ORF">GCM10007423_51000</name>
</gene>
<reference evidence="3" key="1">
    <citation type="journal article" date="2019" name="Int. J. Syst. Evol. Microbiol.">
        <title>The Global Catalogue of Microorganisms (GCM) 10K type strain sequencing project: providing services to taxonomists for standard genome sequencing and annotation.</title>
        <authorList>
            <consortium name="The Broad Institute Genomics Platform"/>
            <consortium name="The Broad Institute Genome Sequencing Center for Infectious Disease"/>
            <person name="Wu L."/>
            <person name="Ma J."/>
        </authorList>
    </citation>
    <scope>NUCLEOTIDE SEQUENCE [LARGE SCALE GENOMIC DNA]</scope>
    <source>
        <strain evidence="3">CGMCC 1.15288</strain>
    </source>
</reference>
<dbReference type="SUPFAM" id="SSF52777">
    <property type="entry name" value="CoA-dependent acyltransferases"/>
    <property type="match status" value="2"/>
</dbReference>
<sequence>MVFLEASMYAGADTPVNVVFPVKVEGFFEESAVRNALQKIQQKHPFLRVTVETGTDGIPSYVTQELIEPIPYRMIERQSDDDWLAEAEAEWSTPFNANNTPLARLVWLRSEQVSELLIVCHHCIGDATSIITLMRELLECLAEPGTTLHPYAPFCPEALVPAEMRQSQLNRLAGRSLAVVTRLFLWGVAWMKAAQKDRFYTIRWKLSETETATLLSACRKEDINLNAALILVFMRAFGRARNVRTSGQMFSSVDMRRFLPQIGKDHLFAFPSMAGLKTPKDSTGFRAQTIAVKESLYKQLAKTNAPKLLFFSEYLLPLYSRTSKYAKAGRGGHDFAFANIGRIPLNETYGQIRVREVYSPFSRFPMGNPSKVSVSTFGGRMDFAFHSEEQYITRQDGEFIIGTAMALLRKHLLEAKPVTIQD</sequence>
<evidence type="ECO:0000259" key="1">
    <source>
        <dbReference type="Pfam" id="PF00668"/>
    </source>
</evidence>